<dbReference type="EMBL" id="QGKV02000759">
    <property type="protein sequence ID" value="KAF3561020.1"/>
    <property type="molecule type" value="Genomic_DNA"/>
</dbReference>
<reference evidence="1 2" key="1">
    <citation type="journal article" date="2020" name="BMC Genomics">
        <title>Intraspecific diversification of the crop wild relative Brassica cretica Lam. using demographic model selection.</title>
        <authorList>
            <person name="Kioukis A."/>
            <person name="Michalopoulou V.A."/>
            <person name="Briers L."/>
            <person name="Pirintsos S."/>
            <person name="Studholme D.J."/>
            <person name="Pavlidis P."/>
            <person name="Sarris P.F."/>
        </authorList>
    </citation>
    <scope>NUCLEOTIDE SEQUENCE [LARGE SCALE GENOMIC DNA]</scope>
    <source>
        <strain evidence="2">cv. PFS-1207/04</strain>
    </source>
</reference>
<comment type="caution">
    <text evidence="1">The sequence shown here is derived from an EMBL/GenBank/DDBJ whole genome shotgun (WGS) entry which is preliminary data.</text>
</comment>
<protein>
    <submittedName>
        <fullName evidence="1">Uncharacterized protein</fullName>
    </submittedName>
</protein>
<sequence length="146" mass="15926">MFESLPGCLPQLPAHKFELCAVDMCPALPKRSDSLTWQSDGLCLKISRVAFSTIAGSPSASGLGRDNKLIFSVSGGICAERGLLGVTTCATMLEERVRSYANRQNQDSLQLVDGTSFILEFPFSSFRKNQGVCLYRHVKGLELCFA</sequence>
<name>A0ABQ7CPA5_BRACR</name>
<evidence type="ECO:0000313" key="2">
    <source>
        <dbReference type="Proteomes" id="UP000266723"/>
    </source>
</evidence>
<evidence type="ECO:0000313" key="1">
    <source>
        <dbReference type="EMBL" id="KAF3561020.1"/>
    </source>
</evidence>
<accession>A0ABQ7CPA5</accession>
<proteinExistence type="predicted"/>
<gene>
    <name evidence="1" type="ORF">DY000_02012788</name>
</gene>
<organism evidence="1 2">
    <name type="scientific">Brassica cretica</name>
    <name type="common">Mustard</name>
    <dbReference type="NCBI Taxonomy" id="69181"/>
    <lineage>
        <taxon>Eukaryota</taxon>
        <taxon>Viridiplantae</taxon>
        <taxon>Streptophyta</taxon>
        <taxon>Embryophyta</taxon>
        <taxon>Tracheophyta</taxon>
        <taxon>Spermatophyta</taxon>
        <taxon>Magnoliopsida</taxon>
        <taxon>eudicotyledons</taxon>
        <taxon>Gunneridae</taxon>
        <taxon>Pentapetalae</taxon>
        <taxon>rosids</taxon>
        <taxon>malvids</taxon>
        <taxon>Brassicales</taxon>
        <taxon>Brassicaceae</taxon>
        <taxon>Brassiceae</taxon>
        <taxon>Brassica</taxon>
    </lineage>
</organism>
<dbReference type="Proteomes" id="UP000266723">
    <property type="component" value="Unassembled WGS sequence"/>
</dbReference>
<keyword evidence="2" id="KW-1185">Reference proteome</keyword>